<dbReference type="Proteomes" id="UP000052978">
    <property type="component" value="Unassembled WGS sequence"/>
</dbReference>
<protein>
    <submittedName>
        <fullName evidence="1">Uncharacterized protein</fullName>
    </submittedName>
</protein>
<evidence type="ECO:0000313" key="1">
    <source>
        <dbReference type="EMBL" id="EPQ09265.1"/>
    </source>
</evidence>
<dbReference type="EMBL" id="KE162678">
    <property type="protein sequence ID" value="EPQ09265.1"/>
    <property type="molecule type" value="Genomic_DNA"/>
</dbReference>
<gene>
    <name evidence="1" type="ORF">D623_10003026</name>
</gene>
<name>S7N045_MYOBR</name>
<reference evidence="1 2" key="1">
    <citation type="journal article" date="2013" name="Nat. Commun.">
        <title>Genome analysis reveals insights into physiology and longevity of the Brandt's bat Myotis brandtii.</title>
        <authorList>
            <person name="Seim I."/>
            <person name="Fang X."/>
            <person name="Xiong Z."/>
            <person name="Lobanov A.V."/>
            <person name="Huang Z."/>
            <person name="Ma S."/>
            <person name="Feng Y."/>
            <person name="Turanov A.A."/>
            <person name="Zhu Y."/>
            <person name="Lenz T.L."/>
            <person name="Gerashchenko M.V."/>
            <person name="Fan D."/>
            <person name="Hee Yim S."/>
            <person name="Yao X."/>
            <person name="Jordan D."/>
            <person name="Xiong Y."/>
            <person name="Ma Y."/>
            <person name="Lyapunov A.N."/>
            <person name="Chen G."/>
            <person name="Kulakova O.I."/>
            <person name="Sun Y."/>
            <person name="Lee S.G."/>
            <person name="Bronson R.T."/>
            <person name="Moskalev A.A."/>
            <person name="Sunyaev S.R."/>
            <person name="Zhang G."/>
            <person name="Krogh A."/>
            <person name="Wang J."/>
            <person name="Gladyshev V.N."/>
        </authorList>
    </citation>
    <scope>NUCLEOTIDE SEQUENCE [LARGE SCALE GENOMIC DNA]</scope>
</reference>
<keyword evidence="2" id="KW-1185">Reference proteome</keyword>
<sequence>MPSTASTQGNVSTASCPNATMMITDPVLGKQVVEKEPSMACGGEDGLEEALLPSVAPSSAPPLGRNPQGHEFDLLATGSYLTGLLRACPEAANRDAAPCPVSNFLSCLDFKPLLWWFPELLDSTSSGAMTSPTAQLRPVGGFMLATTP</sequence>
<evidence type="ECO:0000313" key="2">
    <source>
        <dbReference type="Proteomes" id="UP000052978"/>
    </source>
</evidence>
<dbReference type="AlphaFoldDB" id="S7N045"/>
<proteinExistence type="predicted"/>
<organism evidence="1 2">
    <name type="scientific">Myotis brandtii</name>
    <name type="common">Brandt's bat</name>
    <dbReference type="NCBI Taxonomy" id="109478"/>
    <lineage>
        <taxon>Eukaryota</taxon>
        <taxon>Metazoa</taxon>
        <taxon>Chordata</taxon>
        <taxon>Craniata</taxon>
        <taxon>Vertebrata</taxon>
        <taxon>Euteleostomi</taxon>
        <taxon>Mammalia</taxon>
        <taxon>Eutheria</taxon>
        <taxon>Laurasiatheria</taxon>
        <taxon>Chiroptera</taxon>
        <taxon>Yangochiroptera</taxon>
        <taxon>Vespertilionidae</taxon>
        <taxon>Myotis</taxon>
    </lineage>
</organism>
<accession>S7N045</accession>